<dbReference type="Ensembl" id="ENSHHUT00000044702.1">
    <property type="protein sequence ID" value="ENSHHUP00000043082.1"/>
    <property type="gene ID" value="ENSHHUG00000026481.1"/>
</dbReference>
<name>A0A4W5MXE3_9TELE</name>
<organism evidence="1 2">
    <name type="scientific">Hucho hucho</name>
    <name type="common">huchen</name>
    <dbReference type="NCBI Taxonomy" id="62062"/>
    <lineage>
        <taxon>Eukaryota</taxon>
        <taxon>Metazoa</taxon>
        <taxon>Chordata</taxon>
        <taxon>Craniata</taxon>
        <taxon>Vertebrata</taxon>
        <taxon>Euteleostomi</taxon>
        <taxon>Actinopterygii</taxon>
        <taxon>Neopterygii</taxon>
        <taxon>Teleostei</taxon>
        <taxon>Protacanthopterygii</taxon>
        <taxon>Salmoniformes</taxon>
        <taxon>Salmonidae</taxon>
        <taxon>Salmoninae</taxon>
        <taxon>Hucho</taxon>
    </lineage>
</organism>
<reference evidence="2" key="1">
    <citation type="submission" date="2018-06" db="EMBL/GenBank/DDBJ databases">
        <title>Genome assembly of Danube salmon.</title>
        <authorList>
            <person name="Macqueen D.J."/>
            <person name="Gundappa M.K."/>
        </authorList>
    </citation>
    <scope>NUCLEOTIDE SEQUENCE [LARGE SCALE GENOMIC DNA]</scope>
</reference>
<keyword evidence="2" id="KW-1185">Reference proteome</keyword>
<dbReference type="AlphaFoldDB" id="A0A4W5MXE3"/>
<reference evidence="1" key="2">
    <citation type="submission" date="2025-08" db="UniProtKB">
        <authorList>
            <consortium name="Ensembl"/>
        </authorList>
    </citation>
    <scope>IDENTIFICATION</scope>
</reference>
<evidence type="ECO:0000313" key="1">
    <source>
        <dbReference type="Ensembl" id="ENSHHUP00000043082.1"/>
    </source>
</evidence>
<dbReference type="InterPro" id="IPR052724">
    <property type="entry name" value="GT117_domain-containing"/>
</dbReference>
<sequence>GRAEPGSPQGTANPLPSLGGTQIHLDLHTQTHNHKAGCCSLASDGYAATLLFTWRANLDTSRPLLLGVVNVSLQVERFWLQSDAVVCVLVGLCLNWTHTGLERRLGHGGLWRAGGWLFTIGLLVHMVPSNHRECDQSSNRVVEQFGRELLLSVPPNSIILTRGDLPGNSLHYCQGVWPDVRLVDQEVTTFTLKVICIGFKSRSGLPFIQRYDNIIVNRSHT</sequence>
<evidence type="ECO:0000313" key="2">
    <source>
        <dbReference type="Proteomes" id="UP000314982"/>
    </source>
</evidence>
<protein>
    <submittedName>
        <fullName evidence="1">Uncharacterized protein</fullName>
    </submittedName>
</protein>
<reference evidence="1" key="3">
    <citation type="submission" date="2025-09" db="UniProtKB">
        <authorList>
            <consortium name="Ensembl"/>
        </authorList>
    </citation>
    <scope>IDENTIFICATION</scope>
</reference>
<dbReference type="GeneTree" id="ENSGT00390000013544"/>
<dbReference type="PANTHER" id="PTHR16214:SF3">
    <property type="entry name" value="TRANSMEMBRANE PROTEIN 260"/>
    <property type="match status" value="1"/>
</dbReference>
<proteinExistence type="predicted"/>
<dbReference type="PANTHER" id="PTHR16214">
    <property type="entry name" value="TRANSMEMBRANE PROTEIN 260"/>
    <property type="match status" value="1"/>
</dbReference>
<accession>A0A4W5MXE3</accession>
<dbReference type="Proteomes" id="UP000314982">
    <property type="component" value="Unassembled WGS sequence"/>
</dbReference>